<dbReference type="Proteomes" id="UP000315525">
    <property type="component" value="Unassembled WGS sequence"/>
</dbReference>
<accession>A0A523UNL6</accession>
<evidence type="ECO:0000313" key="2">
    <source>
        <dbReference type="Proteomes" id="UP000315525"/>
    </source>
</evidence>
<name>A0A523UNL6_UNCT6</name>
<organism evidence="1 2">
    <name type="scientific">candidate division TA06 bacterium</name>
    <dbReference type="NCBI Taxonomy" id="2250710"/>
    <lineage>
        <taxon>Bacteria</taxon>
        <taxon>Bacteria division TA06</taxon>
    </lineage>
</organism>
<evidence type="ECO:0008006" key="3">
    <source>
        <dbReference type="Google" id="ProtNLM"/>
    </source>
</evidence>
<sequence>MKEAQRIAKKMRAFPLLWQIHASLARLYQEKGEKKKISEQFKKAKKIIEDISSKIEDDKLKKTFLNSKQVQSLLT</sequence>
<dbReference type="EMBL" id="SOJN01000137">
    <property type="protein sequence ID" value="TET44142.1"/>
    <property type="molecule type" value="Genomic_DNA"/>
</dbReference>
<reference evidence="1 2" key="1">
    <citation type="submission" date="2019-03" db="EMBL/GenBank/DDBJ databases">
        <title>Metabolic potential of uncultured bacteria and archaea associated with petroleum seepage in deep-sea sediments.</title>
        <authorList>
            <person name="Dong X."/>
            <person name="Hubert C."/>
        </authorList>
    </citation>
    <scope>NUCLEOTIDE SEQUENCE [LARGE SCALE GENOMIC DNA]</scope>
    <source>
        <strain evidence="1">E44_bin18</strain>
    </source>
</reference>
<comment type="caution">
    <text evidence="1">The sequence shown here is derived from an EMBL/GenBank/DDBJ whole genome shotgun (WGS) entry which is preliminary data.</text>
</comment>
<evidence type="ECO:0000313" key="1">
    <source>
        <dbReference type="EMBL" id="TET44142.1"/>
    </source>
</evidence>
<gene>
    <name evidence="1" type="ORF">E3J62_11210</name>
</gene>
<dbReference type="AlphaFoldDB" id="A0A523UNL6"/>
<proteinExistence type="predicted"/>
<protein>
    <recommendedName>
        <fullName evidence="3">Tetratricopeptide repeat protein</fullName>
    </recommendedName>
</protein>